<keyword evidence="7 15" id="KW-0812">Transmembrane</keyword>
<evidence type="ECO:0000256" key="5">
    <source>
        <dbReference type="ARBA" id="ARBA00022553"/>
    </source>
</evidence>
<keyword evidence="12" id="KW-0902">Two-component regulatory system</keyword>
<dbReference type="Proteomes" id="UP000622610">
    <property type="component" value="Unassembled WGS sequence"/>
</dbReference>
<dbReference type="Gene3D" id="6.10.340.10">
    <property type="match status" value="1"/>
</dbReference>
<feature type="domain" description="Histidine kinase" evidence="16">
    <location>
        <begin position="273"/>
        <end position="485"/>
    </location>
</feature>
<dbReference type="PROSITE" id="PS50885">
    <property type="entry name" value="HAMP"/>
    <property type="match status" value="1"/>
</dbReference>
<dbReference type="GO" id="GO:0005886">
    <property type="term" value="C:plasma membrane"/>
    <property type="evidence" value="ECO:0007669"/>
    <property type="project" value="UniProtKB-SubCell"/>
</dbReference>
<evidence type="ECO:0000256" key="15">
    <source>
        <dbReference type="SAM" id="Phobius"/>
    </source>
</evidence>
<comment type="subcellular location">
    <subcellularLocation>
        <location evidence="2">Cell membrane</location>
        <topology evidence="2">Multi-pass membrane protein</topology>
    </subcellularLocation>
</comment>
<accession>A0A917N628</accession>
<evidence type="ECO:0000256" key="9">
    <source>
        <dbReference type="ARBA" id="ARBA00022777"/>
    </source>
</evidence>
<evidence type="ECO:0000256" key="1">
    <source>
        <dbReference type="ARBA" id="ARBA00000085"/>
    </source>
</evidence>
<keyword evidence="6" id="KW-0808">Transferase</keyword>
<dbReference type="FunFam" id="1.10.287.130:FF:000001">
    <property type="entry name" value="Two-component sensor histidine kinase"/>
    <property type="match status" value="1"/>
</dbReference>
<reference evidence="18" key="1">
    <citation type="journal article" date="2014" name="Int. J. Syst. Evol. Microbiol.">
        <title>Complete genome sequence of Corynebacterium casei LMG S-19264T (=DSM 44701T), isolated from a smear-ripened cheese.</title>
        <authorList>
            <consortium name="US DOE Joint Genome Institute (JGI-PGF)"/>
            <person name="Walter F."/>
            <person name="Albersmeier A."/>
            <person name="Kalinowski J."/>
            <person name="Ruckert C."/>
        </authorList>
    </citation>
    <scope>NUCLEOTIDE SEQUENCE</scope>
    <source>
        <strain evidence="18">CCM 8433</strain>
    </source>
</reference>
<evidence type="ECO:0000256" key="7">
    <source>
        <dbReference type="ARBA" id="ARBA00022692"/>
    </source>
</evidence>
<dbReference type="SUPFAM" id="SSF158472">
    <property type="entry name" value="HAMP domain-like"/>
    <property type="match status" value="1"/>
</dbReference>
<dbReference type="Gene3D" id="1.10.287.130">
    <property type="match status" value="1"/>
</dbReference>
<evidence type="ECO:0000256" key="3">
    <source>
        <dbReference type="ARBA" id="ARBA00012438"/>
    </source>
</evidence>
<evidence type="ECO:0000313" key="19">
    <source>
        <dbReference type="Proteomes" id="UP000622610"/>
    </source>
</evidence>
<evidence type="ECO:0000256" key="6">
    <source>
        <dbReference type="ARBA" id="ARBA00022679"/>
    </source>
</evidence>
<dbReference type="EC" id="2.7.13.3" evidence="3"/>
<evidence type="ECO:0000256" key="8">
    <source>
        <dbReference type="ARBA" id="ARBA00022741"/>
    </source>
</evidence>
<keyword evidence="19" id="KW-1185">Reference proteome</keyword>
<dbReference type="Pfam" id="PF02518">
    <property type="entry name" value="HATPase_c"/>
    <property type="match status" value="1"/>
</dbReference>
<keyword evidence="5" id="KW-0597">Phosphoprotein</keyword>
<dbReference type="SMART" id="SM00388">
    <property type="entry name" value="HisKA"/>
    <property type="match status" value="1"/>
</dbReference>
<feature type="coiled-coil region" evidence="14">
    <location>
        <begin position="239"/>
        <end position="273"/>
    </location>
</feature>
<evidence type="ECO:0000313" key="18">
    <source>
        <dbReference type="EMBL" id="GGI65362.1"/>
    </source>
</evidence>
<dbReference type="InterPro" id="IPR036097">
    <property type="entry name" value="HisK_dim/P_sf"/>
</dbReference>
<dbReference type="InterPro" id="IPR003660">
    <property type="entry name" value="HAMP_dom"/>
</dbReference>
<dbReference type="CDD" id="cd00082">
    <property type="entry name" value="HisKA"/>
    <property type="match status" value="1"/>
</dbReference>
<proteinExistence type="predicted"/>
<dbReference type="RefSeq" id="WP_188367200.1">
    <property type="nucleotide sequence ID" value="NZ_BMDT01000003.1"/>
</dbReference>
<dbReference type="InterPro" id="IPR005467">
    <property type="entry name" value="His_kinase_dom"/>
</dbReference>
<dbReference type="PRINTS" id="PR00344">
    <property type="entry name" value="BCTRLSENSOR"/>
</dbReference>
<dbReference type="PROSITE" id="PS50109">
    <property type="entry name" value="HIS_KIN"/>
    <property type="match status" value="1"/>
</dbReference>
<keyword evidence="11 15" id="KW-1133">Transmembrane helix</keyword>
<evidence type="ECO:0000256" key="2">
    <source>
        <dbReference type="ARBA" id="ARBA00004651"/>
    </source>
</evidence>
<dbReference type="SMART" id="SM00387">
    <property type="entry name" value="HATPase_c"/>
    <property type="match status" value="1"/>
</dbReference>
<keyword evidence="9 18" id="KW-0418">Kinase</keyword>
<dbReference type="SUPFAM" id="SSF55874">
    <property type="entry name" value="ATPase domain of HSP90 chaperone/DNA topoisomerase II/histidine kinase"/>
    <property type="match status" value="1"/>
</dbReference>
<reference evidence="18" key="2">
    <citation type="submission" date="2020-09" db="EMBL/GenBank/DDBJ databases">
        <authorList>
            <person name="Sun Q."/>
            <person name="Sedlacek I."/>
        </authorList>
    </citation>
    <scope>NUCLEOTIDE SEQUENCE</scope>
    <source>
        <strain evidence="18">CCM 8433</strain>
    </source>
</reference>
<comment type="catalytic activity">
    <reaction evidence="1">
        <text>ATP + protein L-histidine = ADP + protein N-phospho-L-histidine.</text>
        <dbReference type="EC" id="2.7.13.3"/>
    </reaction>
</comment>
<dbReference type="InterPro" id="IPR003661">
    <property type="entry name" value="HisK_dim/P_dom"/>
</dbReference>
<sequence length="495" mass="55526">MKISKIALKLASYFVSALLLFALTIGTVFFFLFRDYTIDVQRDELVHYAEALADAFSDQEDASHHEQMMSSSDDYLKFIEEVAGNDVWLVDRDFNPLATSTMSRNRGNASMNSHSNPLPIEIVRILPDVFQGETIIDEGFSEQLQQKTLTIGVPITNNQGEIWASALLQSPISGLNTGVQKGLGIFAISLLIALLLALIFAFFLSYSFTKPLSKMKKTALQLAHGDYTAQTKLTQQDEIGELSETIDTLAIRLDEASQESQKLEQLRQDYVANISHELRTPVTVLRGSLEALTEEIVTDPQKIKEYHQQMFIEATFLERLVGDLLDLSRLQNLDFQIEKAPVSLQEIIADTLRSARQLGQEKELTFETQLETAPLLFLGDYGRLRQMLLIVLDNAIKFSPVNGTLRIEFTQNRLTISDQGEGIAAEDLPYIFDRFHKTYGENNKVGTGLGLAIARQIAERHQILLTAENRPTGGAQFIFDFSNLTTIDVTTLDTF</sequence>
<organism evidence="18 19">
    <name type="scientific">Enterococcus alcedinis</name>
    <dbReference type="NCBI Taxonomy" id="1274384"/>
    <lineage>
        <taxon>Bacteria</taxon>
        <taxon>Bacillati</taxon>
        <taxon>Bacillota</taxon>
        <taxon>Bacilli</taxon>
        <taxon>Lactobacillales</taxon>
        <taxon>Enterococcaceae</taxon>
        <taxon>Enterococcus</taxon>
    </lineage>
</organism>
<dbReference type="InterPro" id="IPR050398">
    <property type="entry name" value="HssS/ArlS-like"/>
</dbReference>
<evidence type="ECO:0000256" key="11">
    <source>
        <dbReference type="ARBA" id="ARBA00022989"/>
    </source>
</evidence>
<name>A0A917N628_9ENTE</name>
<dbReference type="PANTHER" id="PTHR45528">
    <property type="entry name" value="SENSOR HISTIDINE KINASE CPXA"/>
    <property type="match status" value="1"/>
</dbReference>
<dbReference type="Pfam" id="PF00512">
    <property type="entry name" value="HisKA"/>
    <property type="match status" value="1"/>
</dbReference>
<evidence type="ECO:0000256" key="4">
    <source>
        <dbReference type="ARBA" id="ARBA00022475"/>
    </source>
</evidence>
<dbReference type="Pfam" id="PF00672">
    <property type="entry name" value="HAMP"/>
    <property type="match status" value="1"/>
</dbReference>
<dbReference type="CDD" id="cd06225">
    <property type="entry name" value="HAMP"/>
    <property type="match status" value="1"/>
</dbReference>
<dbReference type="InterPro" id="IPR036890">
    <property type="entry name" value="HATPase_C_sf"/>
</dbReference>
<feature type="domain" description="HAMP" evidence="17">
    <location>
        <begin position="206"/>
        <end position="258"/>
    </location>
</feature>
<keyword evidence="14" id="KW-0175">Coiled coil</keyword>
<dbReference type="GO" id="GO:0005524">
    <property type="term" value="F:ATP binding"/>
    <property type="evidence" value="ECO:0007669"/>
    <property type="project" value="UniProtKB-KW"/>
</dbReference>
<protein>
    <recommendedName>
        <fullName evidence="3">histidine kinase</fullName>
        <ecNumber evidence="3">2.7.13.3</ecNumber>
    </recommendedName>
</protein>
<evidence type="ECO:0000256" key="12">
    <source>
        <dbReference type="ARBA" id="ARBA00023012"/>
    </source>
</evidence>
<dbReference type="GO" id="GO:0000155">
    <property type="term" value="F:phosphorelay sensor kinase activity"/>
    <property type="evidence" value="ECO:0007669"/>
    <property type="project" value="InterPro"/>
</dbReference>
<gene>
    <name evidence="18" type="ORF">GCM10011482_10160</name>
</gene>
<keyword evidence="13 15" id="KW-0472">Membrane</keyword>
<dbReference type="EMBL" id="BMDT01000003">
    <property type="protein sequence ID" value="GGI65362.1"/>
    <property type="molecule type" value="Genomic_DNA"/>
</dbReference>
<feature type="transmembrane region" description="Helical" evidence="15">
    <location>
        <begin position="183"/>
        <end position="208"/>
    </location>
</feature>
<keyword evidence="4" id="KW-1003">Cell membrane</keyword>
<dbReference type="InterPro" id="IPR004358">
    <property type="entry name" value="Sig_transdc_His_kin-like_C"/>
</dbReference>
<keyword evidence="10" id="KW-0067">ATP-binding</keyword>
<dbReference type="InterPro" id="IPR003594">
    <property type="entry name" value="HATPase_dom"/>
</dbReference>
<feature type="transmembrane region" description="Helical" evidence="15">
    <location>
        <begin position="12"/>
        <end position="33"/>
    </location>
</feature>
<evidence type="ECO:0000259" key="16">
    <source>
        <dbReference type="PROSITE" id="PS50109"/>
    </source>
</evidence>
<dbReference type="SMART" id="SM00304">
    <property type="entry name" value="HAMP"/>
    <property type="match status" value="1"/>
</dbReference>
<evidence type="ECO:0000256" key="13">
    <source>
        <dbReference type="ARBA" id="ARBA00023136"/>
    </source>
</evidence>
<evidence type="ECO:0000256" key="10">
    <source>
        <dbReference type="ARBA" id="ARBA00022840"/>
    </source>
</evidence>
<evidence type="ECO:0000256" key="14">
    <source>
        <dbReference type="SAM" id="Coils"/>
    </source>
</evidence>
<dbReference type="AlphaFoldDB" id="A0A917N628"/>
<dbReference type="SUPFAM" id="SSF47384">
    <property type="entry name" value="Homodimeric domain of signal transducing histidine kinase"/>
    <property type="match status" value="1"/>
</dbReference>
<evidence type="ECO:0000259" key="17">
    <source>
        <dbReference type="PROSITE" id="PS50885"/>
    </source>
</evidence>
<keyword evidence="8" id="KW-0547">Nucleotide-binding</keyword>
<comment type="caution">
    <text evidence="18">The sequence shown here is derived from an EMBL/GenBank/DDBJ whole genome shotgun (WGS) entry which is preliminary data.</text>
</comment>
<dbReference type="PANTHER" id="PTHR45528:SF1">
    <property type="entry name" value="SENSOR HISTIDINE KINASE CPXA"/>
    <property type="match status" value="1"/>
</dbReference>
<dbReference type="Gene3D" id="3.30.565.10">
    <property type="entry name" value="Histidine kinase-like ATPase, C-terminal domain"/>
    <property type="match status" value="1"/>
</dbReference>